<keyword evidence="2" id="KW-1185">Reference proteome</keyword>
<organism evidence="1 2">
    <name type="scientific">Amycolatopsis viridis</name>
    <dbReference type="NCBI Taxonomy" id="185678"/>
    <lineage>
        <taxon>Bacteria</taxon>
        <taxon>Bacillati</taxon>
        <taxon>Actinomycetota</taxon>
        <taxon>Actinomycetes</taxon>
        <taxon>Pseudonocardiales</taxon>
        <taxon>Pseudonocardiaceae</taxon>
        <taxon>Amycolatopsis</taxon>
    </lineage>
</organism>
<gene>
    <name evidence="1" type="ORF">FHX46_001097</name>
</gene>
<accession>A0ABX0SNM1</accession>
<name>A0ABX0SNM1_9PSEU</name>
<evidence type="ECO:0000313" key="1">
    <source>
        <dbReference type="EMBL" id="NIH78567.1"/>
    </source>
</evidence>
<dbReference type="Proteomes" id="UP000754495">
    <property type="component" value="Unassembled WGS sequence"/>
</dbReference>
<reference evidence="1 2" key="1">
    <citation type="submission" date="2020-03" db="EMBL/GenBank/DDBJ databases">
        <title>Sequencing the genomes of 1000 actinobacteria strains.</title>
        <authorList>
            <person name="Klenk H.-P."/>
        </authorList>
    </citation>
    <scope>NUCLEOTIDE SEQUENCE [LARGE SCALE GENOMIC DNA]</scope>
    <source>
        <strain evidence="1 2">DSM 45668</strain>
    </source>
</reference>
<proteinExistence type="predicted"/>
<dbReference type="RefSeq" id="WP_243871229.1">
    <property type="nucleotide sequence ID" value="NZ_JAANOU010000001.1"/>
</dbReference>
<dbReference type="EMBL" id="JAANOU010000001">
    <property type="protein sequence ID" value="NIH78567.1"/>
    <property type="molecule type" value="Genomic_DNA"/>
</dbReference>
<protein>
    <submittedName>
        <fullName evidence="1">Uncharacterized protein</fullName>
    </submittedName>
</protein>
<evidence type="ECO:0000313" key="2">
    <source>
        <dbReference type="Proteomes" id="UP000754495"/>
    </source>
</evidence>
<comment type="caution">
    <text evidence="1">The sequence shown here is derived from an EMBL/GenBank/DDBJ whole genome shotgun (WGS) entry which is preliminary data.</text>
</comment>
<sequence length="48" mass="5409">MVNTAPEWEARHILLRVAALDPHLIDQQLAGLAEILSPLRRTLEPENP</sequence>